<dbReference type="Gene3D" id="1.20.120.1100">
    <property type="match status" value="1"/>
</dbReference>
<evidence type="ECO:0000313" key="9">
    <source>
        <dbReference type="Proteomes" id="UP000230233"/>
    </source>
</evidence>
<comment type="caution">
    <text evidence="8">The sequence shown here is derived from an EMBL/GenBank/DDBJ whole genome shotgun (WGS) entry which is preliminary data.</text>
</comment>
<accession>A0A2G5TJ24</accession>
<keyword evidence="9" id="KW-1185">Reference proteome</keyword>
<keyword evidence="6" id="KW-0446">Lipid-binding</keyword>
<evidence type="ECO:0000256" key="7">
    <source>
        <dbReference type="SAM" id="SignalP"/>
    </source>
</evidence>
<evidence type="ECO:0008006" key="10">
    <source>
        <dbReference type="Google" id="ProtNLM"/>
    </source>
</evidence>
<dbReference type="PANTHER" id="PTHR31418:SF4">
    <property type="entry name" value="DUF148 DOMAIN-CONTAINING PROTEIN-RELATED"/>
    <property type="match status" value="1"/>
</dbReference>
<dbReference type="AlphaFoldDB" id="A0A2G5TJ24"/>
<gene>
    <name evidence="8" type="primary">Cni-far-3</name>
    <name evidence="8" type="synonym">Cnig_chr_V.g19597</name>
    <name evidence="8" type="ORF">B9Z55_019597</name>
</gene>
<evidence type="ECO:0000313" key="8">
    <source>
        <dbReference type="EMBL" id="PIC27290.1"/>
    </source>
</evidence>
<keyword evidence="4 7" id="KW-0732">Signal</keyword>
<reference evidence="9" key="1">
    <citation type="submission" date="2017-10" db="EMBL/GenBank/DDBJ databases">
        <title>Rapid genome shrinkage in a self-fertile nematode reveals novel sperm competition proteins.</title>
        <authorList>
            <person name="Yin D."/>
            <person name="Schwarz E.M."/>
            <person name="Thomas C.G."/>
            <person name="Felde R.L."/>
            <person name="Korf I.F."/>
            <person name="Cutter A.D."/>
            <person name="Schartner C.M."/>
            <person name="Ralston E.J."/>
            <person name="Meyer B.J."/>
            <person name="Haag E.S."/>
        </authorList>
    </citation>
    <scope>NUCLEOTIDE SEQUENCE [LARGE SCALE GENOMIC DNA]</scope>
    <source>
        <strain evidence="9">JU1422</strain>
    </source>
</reference>
<dbReference type="STRING" id="1611254.A0A2G5TJ24"/>
<evidence type="ECO:0000256" key="3">
    <source>
        <dbReference type="ARBA" id="ARBA00022525"/>
    </source>
</evidence>
<dbReference type="InterPro" id="IPR008632">
    <property type="entry name" value="Gp-FAR-1"/>
</dbReference>
<feature type="signal peptide" evidence="7">
    <location>
        <begin position="1"/>
        <end position="25"/>
    </location>
</feature>
<dbReference type="Proteomes" id="UP000230233">
    <property type="component" value="Chromosome V"/>
</dbReference>
<feature type="chain" id="PRO_5013640215" description="Fatty-acid and retinol-binding protein 1" evidence="7">
    <location>
        <begin position="26"/>
        <end position="195"/>
    </location>
</feature>
<dbReference type="EMBL" id="PDUG01000005">
    <property type="protein sequence ID" value="PIC27290.1"/>
    <property type="molecule type" value="Genomic_DNA"/>
</dbReference>
<name>A0A2G5TJ24_9PELO</name>
<protein>
    <recommendedName>
        <fullName evidence="10">Fatty-acid and retinol-binding protein 1</fullName>
    </recommendedName>
</protein>
<sequence length="195" mass="21976">MSNINMSRLLEFNLFFVAFVGFSLAAPTGEPSLFTQLLKEHKDILPSEVVEAYKDLSGDEKEKVKDVFKNYKNFKNEDQLIAALKEKSPELGEKAEKLQAKLQKKINGMSEEPKAFIQELIAGGRGLYARSVNGEKISSSEIKLLIETQAASYKALKPEDKEELKKNFSGVAKFMEDDKVQTLISKLLEKTNDEH</sequence>
<keyword evidence="3" id="KW-0964">Secreted</keyword>
<keyword evidence="5" id="KW-0175">Coiled coil</keyword>
<evidence type="ECO:0000256" key="4">
    <source>
        <dbReference type="ARBA" id="ARBA00022729"/>
    </source>
</evidence>
<evidence type="ECO:0000256" key="5">
    <source>
        <dbReference type="ARBA" id="ARBA00023054"/>
    </source>
</evidence>
<comment type="similarity">
    <text evidence="2">Belongs to the fatty-acid and retinol-binding protein (FARBP) family.</text>
</comment>
<dbReference type="GO" id="GO:0008289">
    <property type="term" value="F:lipid binding"/>
    <property type="evidence" value="ECO:0007669"/>
    <property type="project" value="UniProtKB-KW"/>
</dbReference>
<dbReference type="Pfam" id="PF05823">
    <property type="entry name" value="Gp-FAR-1"/>
    <property type="match status" value="1"/>
</dbReference>
<evidence type="ECO:0000256" key="6">
    <source>
        <dbReference type="ARBA" id="ARBA00023121"/>
    </source>
</evidence>
<evidence type="ECO:0000256" key="2">
    <source>
        <dbReference type="ARBA" id="ARBA00006648"/>
    </source>
</evidence>
<evidence type="ECO:0000256" key="1">
    <source>
        <dbReference type="ARBA" id="ARBA00004613"/>
    </source>
</evidence>
<organism evidence="8 9">
    <name type="scientific">Caenorhabditis nigoni</name>
    <dbReference type="NCBI Taxonomy" id="1611254"/>
    <lineage>
        <taxon>Eukaryota</taxon>
        <taxon>Metazoa</taxon>
        <taxon>Ecdysozoa</taxon>
        <taxon>Nematoda</taxon>
        <taxon>Chromadorea</taxon>
        <taxon>Rhabditida</taxon>
        <taxon>Rhabditina</taxon>
        <taxon>Rhabditomorpha</taxon>
        <taxon>Rhabditoidea</taxon>
        <taxon>Rhabditidae</taxon>
        <taxon>Peloderinae</taxon>
        <taxon>Caenorhabditis</taxon>
    </lineage>
</organism>
<dbReference type="PANTHER" id="PTHR31418">
    <property type="entry name" value="FATTY-ACID AND RETINOL-BINDING PROTEIN 1"/>
    <property type="match status" value="1"/>
</dbReference>
<proteinExistence type="inferred from homology"/>
<dbReference type="GO" id="GO:0005576">
    <property type="term" value="C:extracellular region"/>
    <property type="evidence" value="ECO:0007669"/>
    <property type="project" value="UniProtKB-SubCell"/>
</dbReference>
<dbReference type="OrthoDB" id="5808308at2759"/>
<comment type="subcellular location">
    <subcellularLocation>
        <location evidence="1">Secreted</location>
    </subcellularLocation>
</comment>